<dbReference type="InterPro" id="IPR036397">
    <property type="entry name" value="RNaseH_sf"/>
</dbReference>
<organism evidence="9">
    <name type="scientific">Trichuris suis</name>
    <name type="common">pig whipworm</name>
    <dbReference type="NCBI Taxonomy" id="68888"/>
    <lineage>
        <taxon>Eukaryota</taxon>
        <taxon>Metazoa</taxon>
        <taxon>Ecdysozoa</taxon>
        <taxon>Nematoda</taxon>
        <taxon>Enoplea</taxon>
        <taxon>Dorylaimia</taxon>
        <taxon>Trichinellida</taxon>
        <taxon>Trichuridae</taxon>
        <taxon>Trichuris</taxon>
    </lineage>
</organism>
<dbReference type="InterPro" id="IPR012337">
    <property type="entry name" value="RNaseH-like_sf"/>
</dbReference>
<dbReference type="PROSITE" id="PS50994">
    <property type="entry name" value="INTEGRASE"/>
    <property type="match status" value="1"/>
</dbReference>
<dbReference type="AlphaFoldDB" id="A0A085MQN5"/>
<keyword evidence="7" id="KW-0695">RNA-directed DNA polymerase</keyword>
<dbReference type="Gene3D" id="3.10.10.10">
    <property type="entry name" value="HIV Type 1 Reverse Transcriptase, subunit A, domain 1"/>
    <property type="match status" value="1"/>
</dbReference>
<dbReference type="Gene3D" id="3.30.70.270">
    <property type="match status" value="2"/>
</dbReference>
<dbReference type="GO" id="GO:0042575">
    <property type="term" value="C:DNA polymerase complex"/>
    <property type="evidence" value="ECO:0007669"/>
    <property type="project" value="UniProtKB-ARBA"/>
</dbReference>
<keyword evidence="3" id="KW-0548">Nucleotidyltransferase</keyword>
<dbReference type="Pfam" id="PF17921">
    <property type="entry name" value="Integrase_H2C2"/>
    <property type="match status" value="1"/>
</dbReference>
<dbReference type="Pfam" id="PF00078">
    <property type="entry name" value="RVT_1"/>
    <property type="match status" value="1"/>
</dbReference>
<dbReference type="Pfam" id="PF17917">
    <property type="entry name" value="RT_RNaseH"/>
    <property type="match status" value="1"/>
</dbReference>
<dbReference type="GO" id="GO:0004519">
    <property type="term" value="F:endonuclease activity"/>
    <property type="evidence" value="ECO:0007669"/>
    <property type="project" value="UniProtKB-KW"/>
</dbReference>
<evidence type="ECO:0000256" key="2">
    <source>
        <dbReference type="ARBA" id="ARBA00022679"/>
    </source>
</evidence>
<dbReference type="Gene3D" id="3.30.420.10">
    <property type="entry name" value="Ribonuclease H-like superfamily/Ribonuclease H"/>
    <property type="match status" value="1"/>
</dbReference>
<dbReference type="EMBL" id="KL367850">
    <property type="protein sequence ID" value="KFD59531.1"/>
    <property type="molecule type" value="Genomic_DNA"/>
</dbReference>
<dbReference type="GO" id="GO:0015074">
    <property type="term" value="P:DNA integration"/>
    <property type="evidence" value="ECO:0007669"/>
    <property type="project" value="InterPro"/>
</dbReference>
<evidence type="ECO:0000256" key="5">
    <source>
        <dbReference type="ARBA" id="ARBA00022759"/>
    </source>
</evidence>
<dbReference type="CDD" id="cd01647">
    <property type="entry name" value="RT_LTR"/>
    <property type="match status" value="1"/>
</dbReference>
<dbReference type="InterPro" id="IPR041588">
    <property type="entry name" value="Integrase_H2C2"/>
</dbReference>
<keyword evidence="2" id="KW-0808">Transferase</keyword>
<dbReference type="InterPro" id="IPR001584">
    <property type="entry name" value="Integrase_cat-core"/>
</dbReference>
<evidence type="ECO:0000259" key="8">
    <source>
        <dbReference type="PROSITE" id="PS50994"/>
    </source>
</evidence>
<evidence type="ECO:0000313" key="9">
    <source>
        <dbReference type="EMBL" id="KFD59531.1"/>
    </source>
</evidence>
<dbReference type="SUPFAM" id="SSF53098">
    <property type="entry name" value="Ribonuclease H-like"/>
    <property type="match status" value="1"/>
</dbReference>
<dbReference type="InterPro" id="IPR043128">
    <property type="entry name" value="Rev_trsase/Diguanyl_cyclase"/>
</dbReference>
<keyword evidence="6" id="KW-0378">Hydrolase</keyword>
<accession>A0A085MQN5</accession>
<dbReference type="PANTHER" id="PTHR37984">
    <property type="entry name" value="PROTEIN CBG26694"/>
    <property type="match status" value="1"/>
</dbReference>
<keyword evidence="5" id="KW-0255">Endonuclease</keyword>
<dbReference type="GO" id="GO:0003676">
    <property type="term" value="F:nucleic acid binding"/>
    <property type="evidence" value="ECO:0007669"/>
    <property type="project" value="InterPro"/>
</dbReference>
<dbReference type="SUPFAM" id="SSF56672">
    <property type="entry name" value="DNA/RNA polymerases"/>
    <property type="match status" value="1"/>
</dbReference>
<evidence type="ECO:0000256" key="4">
    <source>
        <dbReference type="ARBA" id="ARBA00022722"/>
    </source>
</evidence>
<evidence type="ECO:0000256" key="1">
    <source>
        <dbReference type="ARBA" id="ARBA00012493"/>
    </source>
</evidence>
<dbReference type="Gene3D" id="1.10.340.70">
    <property type="match status" value="1"/>
</dbReference>
<dbReference type="GO" id="GO:0016787">
    <property type="term" value="F:hydrolase activity"/>
    <property type="evidence" value="ECO:0007669"/>
    <property type="project" value="UniProtKB-KW"/>
</dbReference>
<dbReference type="FunFam" id="3.10.20.370:FF:000001">
    <property type="entry name" value="Retrovirus-related Pol polyprotein from transposon 17.6-like protein"/>
    <property type="match status" value="1"/>
</dbReference>
<dbReference type="Proteomes" id="UP000030758">
    <property type="component" value="Unassembled WGS sequence"/>
</dbReference>
<evidence type="ECO:0000256" key="3">
    <source>
        <dbReference type="ARBA" id="ARBA00022695"/>
    </source>
</evidence>
<dbReference type="PANTHER" id="PTHR37984:SF5">
    <property type="entry name" value="PROTEIN NYNRIN-LIKE"/>
    <property type="match status" value="1"/>
</dbReference>
<dbReference type="CDD" id="cd09274">
    <property type="entry name" value="RNase_HI_RT_Ty3"/>
    <property type="match status" value="1"/>
</dbReference>
<dbReference type="InterPro" id="IPR050951">
    <property type="entry name" value="Retrovirus_Pol_polyprotein"/>
</dbReference>
<dbReference type="InterPro" id="IPR000477">
    <property type="entry name" value="RT_dom"/>
</dbReference>
<dbReference type="InterPro" id="IPR041373">
    <property type="entry name" value="RT_RNaseH"/>
</dbReference>
<feature type="domain" description="Integrase catalytic" evidence="8">
    <location>
        <begin position="733"/>
        <end position="839"/>
    </location>
</feature>
<keyword evidence="4" id="KW-0540">Nuclease</keyword>
<dbReference type="GO" id="GO:0003964">
    <property type="term" value="F:RNA-directed DNA polymerase activity"/>
    <property type="evidence" value="ECO:0007669"/>
    <property type="project" value="UniProtKB-KW"/>
</dbReference>
<dbReference type="EC" id="2.7.7.49" evidence="1"/>
<reference evidence="9" key="1">
    <citation type="journal article" date="2014" name="Nat. Genet.">
        <title>Genome and transcriptome of the porcine whipworm Trichuris suis.</title>
        <authorList>
            <person name="Jex A.R."/>
            <person name="Nejsum P."/>
            <person name="Schwarz E.M."/>
            <person name="Hu L."/>
            <person name="Young N.D."/>
            <person name="Hall R.S."/>
            <person name="Korhonen P.K."/>
            <person name="Liao S."/>
            <person name="Thamsborg S."/>
            <person name="Xia J."/>
            <person name="Xu P."/>
            <person name="Wang S."/>
            <person name="Scheerlinck J.P."/>
            <person name="Hofmann A."/>
            <person name="Sternberg P.W."/>
            <person name="Wang J."/>
            <person name="Gasser R.B."/>
        </authorList>
    </citation>
    <scope>NUCLEOTIDE SEQUENCE [LARGE SCALE GENOMIC DNA]</scope>
    <source>
        <strain evidence="9">DCEP-RM93F</strain>
    </source>
</reference>
<sequence>FLLAETLLTPVVLGHDFLSKYGWCIDYATNRLTHISGERVPLMVKAMPVEASEKHETTKLSERYLPVSAIVENDDDVLDDCAVPDYSAKYTLDLPQCSSYYADILKQFKELFSAKPGATTMAYHVIPTGRNPPVRVPPRRLPAHFRQEVEKQLEVMLENGIIQPSSSPWLAPAVFTRKKSGEIRFCVDYRELNKRTIKDAYPLPLPDEVHDRLSGATVFSTLDLNSGFWQLPIHPDDRHKTAFCPGPGLGLFEFCRMPFGLCGGPSSFQRLMDTVLRGLPFAMVYLDDVLVFSKDHDSHREHLKLVFLRCKAAGLTIRGAKCQIGRPQVRYLGHIFSSEGMSVDPLKTADVVNWPQPANVTDVRRFIGLASYYRRYIKDFATVAKPLHQLTVGKAKFNWDEQCEEAFHLLKKALTTAPTLAAPDFHREFQLHTDASSVGLGAVLEQDGHVVSYASRLLRKAERNYSTIETECLALMFAIKQFRHYLIGRHFTVWTDHCPLQWLSSQKMEGRLARWAVALQEFDFTIKYKKGLNNGNADALSRLGQTAVVATAMPSAAFRLEQIDTWRTEQAKDITIAKLIKLLSTSTPSIDWPPLYRRHKKELFLEDGVVFRKPPPAARALVARIPLAPPSLRPTILSFCHDVPAAGHMGFDRTLDRVRRTAFWPGFRQEVREYCEACPVCQMVKAQSLRPPMHIAPIGLPWERVAVDVLHLPPSKTGKVNVLTVQDYFTKWLVIFADFGPPSILHSDQGRNFESLLLKELCSAFGIRKTRCSPYHPEGNGLVERGYSPMELMFARSNPCIQLRSDPEPSGHAVDDYYNVLKRRMTQNIQEARRRLQEAAVRQKAYLDATARNSEPLSPGTSVFVKRELGHKLQPKWQSGWVVVQQLDSSTVRVKNRDGTEKVLNLIKVKPCRPRAIQTAPLENTHVPADPLHVIGAPARPHRHRRPPVRFADFVMHAARGRATTRRGRV</sequence>
<dbReference type="FunFam" id="3.30.70.270:FF:000020">
    <property type="entry name" value="Transposon Tf2-6 polyprotein-like Protein"/>
    <property type="match status" value="1"/>
</dbReference>
<feature type="non-terminal residue" evidence="9">
    <location>
        <position position="1"/>
    </location>
</feature>
<name>A0A085MQN5_9BILA</name>
<evidence type="ECO:0000256" key="6">
    <source>
        <dbReference type="ARBA" id="ARBA00022801"/>
    </source>
</evidence>
<protein>
    <recommendedName>
        <fullName evidence="1">RNA-directed DNA polymerase</fullName>
        <ecNumber evidence="1">2.7.7.49</ecNumber>
    </recommendedName>
</protein>
<dbReference type="FunFam" id="1.10.340.70:FF:000001">
    <property type="entry name" value="Retrovirus-related Pol polyprotein from transposon gypsy-like Protein"/>
    <property type="match status" value="1"/>
</dbReference>
<gene>
    <name evidence="9" type="ORF">M514_28291</name>
</gene>
<dbReference type="InterPro" id="IPR043502">
    <property type="entry name" value="DNA/RNA_pol_sf"/>
</dbReference>
<evidence type="ECO:0000256" key="7">
    <source>
        <dbReference type="ARBA" id="ARBA00022918"/>
    </source>
</evidence>
<proteinExistence type="predicted"/>